<evidence type="ECO:0000256" key="1">
    <source>
        <dbReference type="ARBA" id="ARBA00007592"/>
    </source>
</evidence>
<dbReference type="Gene3D" id="3.20.20.70">
    <property type="entry name" value="Aldolase class I"/>
    <property type="match status" value="1"/>
</dbReference>
<protein>
    <submittedName>
        <fullName evidence="5">Dihydrodipicolinate synthase family protein</fullName>
    </submittedName>
</protein>
<comment type="similarity">
    <text evidence="1 3">Belongs to the DapA family.</text>
</comment>
<name>A0A7C4PNA3_9CHLR</name>
<dbReference type="SMART" id="SM01130">
    <property type="entry name" value="DHDPS"/>
    <property type="match status" value="1"/>
</dbReference>
<accession>A0A7C4PNA3</accession>
<dbReference type="PANTHER" id="PTHR12128">
    <property type="entry name" value="DIHYDRODIPICOLINATE SYNTHASE"/>
    <property type="match status" value="1"/>
</dbReference>
<dbReference type="GO" id="GO:0008840">
    <property type="term" value="F:4-hydroxy-tetrahydrodipicolinate synthase activity"/>
    <property type="evidence" value="ECO:0007669"/>
    <property type="project" value="TreeGrafter"/>
</dbReference>
<gene>
    <name evidence="5" type="ORF">ENT37_13020</name>
</gene>
<dbReference type="InterPro" id="IPR002220">
    <property type="entry name" value="DapA-like"/>
</dbReference>
<proteinExistence type="inferred from homology"/>
<dbReference type="GO" id="GO:0005829">
    <property type="term" value="C:cytosol"/>
    <property type="evidence" value="ECO:0007669"/>
    <property type="project" value="TreeGrafter"/>
</dbReference>
<keyword evidence="2 3" id="KW-0456">Lyase</keyword>
<feature type="binding site" evidence="4">
    <location>
        <position position="209"/>
    </location>
    <ligand>
        <name>pyruvate</name>
        <dbReference type="ChEBI" id="CHEBI:15361"/>
    </ligand>
</feature>
<evidence type="ECO:0000256" key="3">
    <source>
        <dbReference type="PIRNR" id="PIRNR001365"/>
    </source>
</evidence>
<dbReference type="PANTHER" id="PTHR12128:SF66">
    <property type="entry name" value="4-HYDROXY-2-OXOGLUTARATE ALDOLASE, MITOCHONDRIAL"/>
    <property type="match status" value="1"/>
</dbReference>
<evidence type="ECO:0000256" key="2">
    <source>
        <dbReference type="ARBA" id="ARBA00023239"/>
    </source>
</evidence>
<organism evidence="5">
    <name type="scientific">Anaerolinea thermolimosa</name>
    <dbReference type="NCBI Taxonomy" id="229919"/>
    <lineage>
        <taxon>Bacteria</taxon>
        <taxon>Bacillati</taxon>
        <taxon>Chloroflexota</taxon>
        <taxon>Anaerolineae</taxon>
        <taxon>Anaerolineales</taxon>
        <taxon>Anaerolineaceae</taxon>
        <taxon>Anaerolinea</taxon>
    </lineage>
</organism>
<dbReference type="AlphaFoldDB" id="A0A7C4PNA3"/>
<sequence length="300" mass="33737">MSQKNEWRGSFAIPMTPFDEKDRIDEEVLRAEIEFCIQGGVRGLVVPVMVSEFFVLSEEERRQMVRITVEAAAGRVPVVANCAAVSTPLAVRYAQYCQEVGADSVIAMPPYIQRPDWDTIFAYYQAISDVVNLPVWIQNIGMAALSTDQIITLCERIENVCWVKEEVDPSPHHIGVLVARNHPAVKGVMGGAGGRYMVTEHARGAKGVIHACQFCDVIQRIWDLLDNGKLDSAGDLFEHILPALVLEGLLGMAYAKEIMVRRGVFKNNRVRLITKPLDTDDLREIDRVWERIQPYLSWKA</sequence>
<reference evidence="5" key="1">
    <citation type="journal article" date="2020" name="mSystems">
        <title>Genome- and Community-Level Interaction Insights into Carbon Utilization and Element Cycling Functions of Hydrothermarchaeota in Hydrothermal Sediment.</title>
        <authorList>
            <person name="Zhou Z."/>
            <person name="Liu Y."/>
            <person name="Xu W."/>
            <person name="Pan J."/>
            <person name="Luo Z.H."/>
            <person name="Li M."/>
        </authorList>
    </citation>
    <scope>NUCLEOTIDE SEQUENCE [LARGE SCALE GENOMIC DNA]</scope>
    <source>
        <strain evidence="5">SpSt-573</strain>
    </source>
</reference>
<dbReference type="EMBL" id="DSYK01000650">
    <property type="protein sequence ID" value="HGS22769.1"/>
    <property type="molecule type" value="Genomic_DNA"/>
</dbReference>
<comment type="caution">
    <text evidence="5">The sequence shown here is derived from an EMBL/GenBank/DDBJ whole genome shotgun (WGS) entry which is preliminary data.</text>
</comment>
<dbReference type="Pfam" id="PF00701">
    <property type="entry name" value="DHDPS"/>
    <property type="match status" value="1"/>
</dbReference>
<dbReference type="SUPFAM" id="SSF51569">
    <property type="entry name" value="Aldolase"/>
    <property type="match status" value="1"/>
</dbReference>
<evidence type="ECO:0000256" key="4">
    <source>
        <dbReference type="PIRSR" id="PIRSR001365-2"/>
    </source>
</evidence>
<dbReference type="CDD" id="cd00408">
    <property type="entry name" value="DHDPS-like"/>
    <property type="match status" value="1"/>
</dbReference>
<dbReference type="PIRSF" id="PIRSF001365">
    <property type="entry name" value="DHDPS"/>
    <property type="match status" value="1"/>
</dbReference>
<dbReference type="InterPro" id="IPR013785">
    <property type="entry name" value="Aldolase_TIM"/>
</dbReference>
<evidence type="ECO:0000313" key="5">
    <source>
        <dbReference type="EMBL" id="HGS22769.1"/>
    </source>
</evidence>